<protein>
    <recommendedName>
        <fullName evidence="4">DUF3108 domain-containing protein</fullName>
    </recommendedName>
</protein>
<dbReference type="RefSeq" id="WP_103977171.1">
    <property type="nucleotide sequence ID" value="NZ_PGLV01000001.1"/>
</dbReference>
<gene>
    <name evidence="2" type="ORF">LYSIN_02127</name>
</gene>
<evidence type="ECO:0000313" key="3">
    <source>
        <dbReference type="Proteomes" id="UP000237319"/>
    </source>
</evidence>
<dbReference type="EMBL" id="PGLV01000001">
    <property type="protein sequence ID" value="POZ57343.1"/>
    <property type="molecule type" value="Genomic_DNA"/>
</dbReference>
<proteinExistence type="predicted"/>
<keyword evidence="1" id="KW-0732">Signal</keyword>
<feature type="chain" id="PRO_5015577453" description="DUF3108 domain-containing protein" evidence="1">
    <location>
        <begin position="25"/>
        <end position="244"/>
    </location>
</feature>
<feature type="signal peptide" evidence="1">
    <location>
        <begin position="1"/>
        <end position="24"/>
    </location>
</feature>
<comment type="caution">
    <text evidence="2">The sequence shown here is derived from an EMBL/GenBank/DDBJ whole genome shotgun (WGS) entry which is preliminary data.</text>
</comment>
<reference evidence="2 3" key="1">
    <citation type="submission" date="2017-11" db="EMBL/GenBank/DDBJ databases">
        <title>Genome sequence of Lysinibacillus sphaericus, a lignin-degrading bacteria isolated from municipal solid waste soil.</title>
        <authorList>
            <person name="Persinoti G.F."/>
            <person name="Paixao D.A."/>
            <person name="Bugg T.D."/>
            <person name="Squina F.M."/>
        </authorList>
    </citation>
    <scope>NUCLEOTIDE SEQUENCE [LARGE SCALE GENOMIC DNA]</scope>
    <source>
        <strain evidence="2 3">A1</strain>
    </source>
</reference>
<name>A0A2S5D2Q4_LYSSH</name>
<dbReference type="Proteomes" id="UP000237319">
    <property type="component" value="Unassembled WGS sequence"/>
</dbReference>
<evidence type="ECO:0000313" key="2">
    <source>
        <dbReference type="EMBL" id="POZ57343.1"/>
    </source>
</evidence>
<accession>A0A2S5D2Q4</accession>
<organism evidence="2 3">
    <name type="scientific">Lysinibacillus sphaericus</name>
    <name type="common">Bacillus sphaericus</name>
    <dbReference type="NCBI Taxonomy" id="1421"/>
    <lineage>
        <taxon>Bacteria</taxon>
        <taxon>Bacillati</taxon>
        <taxon>Bacillota</taxon>
        <taxon>Bacilli</taxon>
        <taxon>Bacillales</taxon>
        <taxon>Bacillaceae</taxon>
        <taxon>Lysinibacillus</taxon>
    </lineage>
</organism>
<evidence type="ECO:0000256" key="1">
    <source>
        <dbReference type="SAM" id="SignalP"/>
    </source>
</evidence>
<keyword evidence="3" id="KW-1185">Reference proteome</keyword>
<dbReference type="AlphaFoldDB" id="A0A2S5D2Q4"/>
<evidence type="ECO:0008006" key="4">
    <source>
        <dbReference type="Google" id="ProtNLM"/>
    </source>
</evidence>
<sequence length="244" mass="28265">MKKLFIVLLAAVVFAMMNPTKSEAIRYDGAEVYKDQTGKMTFTKDIKIYKKNEDGTFDSLVVKRNNYFRTYEIEKYDGKTFYQMGPYRVQATNLVVFREIPMKIRASFYPNVTYININRNSGEYGKLFTEWRDTSITNMNGDQMLRYCRDTVNGLKCEEHYPGSDMKVADTIFKKTGVRYEVTEDSEAKTYPLIGSKTEKMMPKGSMVYSVSDSINAYLCVKEDLEAKDEQCTWLPVGILKPIY</sequence>